<keyword evidence="8" id="KW-1185">Reference proteome</keyword>
<dbReference type="CDD" id="cd02966">
    <property type="entry name" value="TlpA_like_family"/>
    <property type="match status" value="1"/>
</dbReference>
<evidence type="ECO:0000256" key="2">
    <source>
        <dbReference type="ARBA" id="ARBA00022748"/>
    </source>
</evidence>
<feature type="chain" id="PRO_5045811504" evidence="5">
    <location>
        <begin position="22"/>
        <end position="473"/>
    </location>
</feature>
<feature type="signal peptide" evidence="5">
    <location>
        <begin position="1"/>
        <end position="21"/>
    </location>
</feature>
<name>A0ABW3SKA5_9BACT</name>
<dbReference type="InterPro" id="IPR000866">
    <property type="entry name" value="AhpC/TSA"/>
</dbReference>
<sequence length="473" mass="53810">MVRLKTVLPALLLLLTNQLFAQGKAVITGKIAKPLSDVVELVMRPNPLIPEEKSLQAELQGNTFRIEVPLQGAMVAELLHGNELVPVYLEPGYELSLSFNGDKFLRTLKYTGKGGNENNYLATYTTRFEDEEDYQVLPDNIKLKEEEFTAFLDYRRNDQLKSLDKYAGKNPVSDTFRNFLLAEVEFSYAKDKLRYHPLRQQILQVALTKPSPAFYTYLDKLDMQRPANLVSPAFVRFLQEYGIHYAQEAGYTEKDATYYKVAYSTVSQKLQGQAKLLAQAHILKQSIKSGHLQYTEQMLQDFTTTNKDAAVNAYLQQQHDANKAFAIGSEAPDFKYKNLAGDTVSLSSFKGQLVYLSFWRSDCSLCYVEQPHLEQLAVKFKGQKIVFLNVFISDNEQKWRKSAQGKDLQGEQAFVSITQQEELIANYKLEDMPAYFLVDAEGRFISQKARHPNDREAANDLAGHLQTRQASAK</sequence>
<dbReference type="EMBL" id="JBHTLD010000002">
    <property type="protein sequence ID" value="MFD1184675.1"/>
    <property type="molecule type" value="Genomic_DNA"/>
</dbReference>
<dbReference type="Proteomes" id="UP001597094">
    <property type="component" value="Unassembled WGS sequence"/>
</dbReference>
<keyword evidence="4" id="KW-0676">Redox-active center</keyword>
<evidence type="ECO:0000259" key="6">
    <source>
        <dbReference type="PROSITE" id="PS51352"/>
    </source>
</evidence>
<evidence type="ECO:0000256" key="1">
    <source>
        <dbReference type="ARBA" id="ARBA00004196"/>
    </source>
</evidence>
<evidence type="ECO:0000313" key="8">
    <source>
        <dbReference type="Proteomes" id="UP001597094"/>
    </source>
</evidence>
<evidence type="ECO:0000256" key="5">
    <source>
        <dbReference type="SAM" id="SignalP"/>
    </source>
</evidence>
<dbReference type="InterPro" id="IPR013766">
    <property type="entry name" value="Thioredoxin_domain"/>
</dbReference>
<dbReference type="PANTHER" id="PTHR42852:SF6">
    <property type="entry name" value="THIOL:DISULFIDE INTERCHANGE PROTEIN DSBE"/>
    <property type="match status" value="1"/>
</dbReference>
<comment type="caution">
    <text evidence="7">The sequence shown here is derived from an EMBL/GenBank/DDBJ whole genome shotgun (WGS) entry which is preliminary data.</text>
</comment>
<dbReference type="Gene3D" id="3.40.30.10">
    <property type="entry name" value="Glutaredoxin"/>
    <property type="match status" value="1"/>
</dbReference>
<comment type="subcellular location">
    <subcellularLocation>
        <location evidence="1">Cell envelope</location>
    </subcellularLocation>
</comment>
<dbReference type="SUPFAM" id="SSF52833">
    <property type="entry name" value="Thioredoxin-like"/>
    <property type="match status" value="1"/>
</dbReference>
<dbReference type="InterPro" id="IPR036249">
    <property type="entry name" value="Thioredoxin-like_sf"/>
</dbReference>
<dbReference type="RefSeq" id="WP_377522032.1">
    <property type="nucleotide sequence ID" value="NZ_JBHTLD010000002.1"/>
</dbReference>
<organism evidence="7 8">
    <name type="scientific">Pontibacter rugosus</name>
    <dbReference type="NCBI Taxonomy" id="1745966"/>
    <lineage>
        <taxon>Bacteria</taxon>
        <taxon>Pseudomonadati</taxon>
        <taxon>Bacteroidota</taxon>
        <taxon>Cytophagia</taxon>
        <taxon>Cytophagales</taxon>
        <taxon>Hymenobacteraceae</taxon>
        <taxon>Pontibacter</taxon>
    </lineage>
</organism>
<keyword evidence="5" id="KW-0732">Signal</keyword>
<accession>A0ABW3SKA5</accession>
<dbReference type="PANTHER" id="PTHR42852">
    <property type="entry name" value="THIOL:DISULFIDE INTERCHANGE PROTEIN DSBE"/>
    <property type="match status" value="1"/>
</dbReference>
<gene>
    <name evidence="7" type="ORF">ACFQ2O_00560</name>
</gene>
<dbReference type="Pfam" id="PF00578">
    <property type="entry name" value="AhpC-TSA"/>
    <property type="match status" value="1"/>
</dbReference>
<evidence type="ECO:0000256" key="4">
    <source>
        <dbReference type="ARBA" id="ARBA00023284"/>
    </source>
</evidence>
<protein>
    <submittedName>
        <fullName evidence="7">TlpA family protein disulfide reductase</fullName>
    </submittedName>
</protein>
<dbReference type="InterPro" id="IPR050553">
    <property type="entry name" value="Thioredoxin_ResA/DsbE_sf"/>
</dbReference>
<evidence type="ECO:0000256" key="3">
    <source>
        <dbReference type="ARBA" id="ARBA00023157"/>
    </source>
</evidence>
<keyword evidence="3" id="KW-1015">Disulfide bond</keyword>
<reference evidence="8" key="1">
    <citation type="journal article" date="2019" name="Int. J. Syst. Evol. Microbiol.">
        <title>The Global Catalogue of Microorganisms (GCM) 10K type strain sequencing project: providing services to taxonomists for standard genome sequencing and annotation.</title>
        <authorList>
            <consortium name="The Broad Institute Genomics Platform"/>
            <consortium name="The Broad Institute Genome Sequencing Center for Infectious Disease"/>
            <person name="Wu L."/>
            <person name="Ma J."/>
        </authorList>
    </citation>
    <scope>NUCLEOTIDE SEQUENCE [LARGE SCALE GENOMIC DNA]</scope>
    <source>
        <strain evidence="8">JCM 31319</strain>
    </source>
</reference>
<keyword evidence="2" id="KW-0201">Cytochrome c-type biogenesis</keyword>
<dbReference type="PROSITE" id="PS51352">
    <property type="entry name" value="THIOREDOXIN_2"/>
    <property type="match status" value="1"/>
</dbReference>
<evidence type="ECO:0000313" key="7">
    <source>
        <dbReference type="EMBL" id="MFD1184675.1"/>
    </source>
</evidence>
<feature type="domain" description="Thioredoxin" evidence="6">
    <location>
        <begin position="325"/>
        <end position="470"/>
    </location>
</feature>
<proteinExistence type="predicted"/>